<accession>I0IIJ4</accession>
<dbReference type="STRING" id="1142394.PSMK_29230"/>
<proteinExistence type="predicted"/>
<dbReference type="PROSITE" id="PS50005">
    <property type="entry name" value="TPR"/>
    <property type="match status" value="1"/>
</dbReference>
<evidence type="ECO:0000313" key="4">
    <source>
        <dbReference type="Proteomes" id="UP000007881"/>
    </source>
</evidence>
<dbReference type="HOGENOM" id="CLU_771290_0_0_0"/>
<sequence>MHSERTGEERGGGRRAAVGAVGVVLASLVALVAAWVLLGGLRPAEPLSLEAAQARAAELGERMRAGVQNGRDVRPLAADLEALVAERPDLAAGWTLLGQVRLLAGRGEAAHAALARSLELRSAGGADAADAELHLLAGGAAEQVGRLEEAEAHFASATRLAPRDARATLRLAHAARRLGRGDVAATLAEKATRLDAGLATAWGLLGHLRAEAGDDAGARAALDRAVGLTAETGGPEARAYALSLARLLLVDARPLDAARVLRLPDPDDFYSPAVMALHAEALAAAGEPGAAANYHERWLALDPANALAAAEATRWYLAAGDPEQAAATLVVLERIDPRDGRLPGLRAALDTARSAAAAG</sequence>
<feature type="transmembrane region" description="Helical" evidence="2">
    <location>
        <begin position="16"/>
        <end position="38"/>
    </location>
</feature>
<evidence type="ECO:0008006" key="5">
    <source>
        <dbReference type="Google" id="ProtNLM"/>
    </source>
</evidence>
<dbReference type="AlphaFoldDB" id="I0IIJ4"/>
<dbReference type="Pfam" id="PF14559">
    <property type="entry name" value="TPR_19"/>
    <property type="match status" value="1"/>
</dbReference>
<keyword evidence="2" id="KW-0472">Membrane</keyword>
<gene>
    <name evidence="3" type="ordered locus">PSMK_29230</name>
</gene>
<organism evidence="3 4">
    <name type="scientific">Phycisphaera mikurensis (strain NBRC 102666 / KCTC 22515 / FYK2301M01)</name>
    <dbReference type="NCBI Taxonomy" id="1142394"/>
    <lineage>
        <taxon>Bacteria</taxon>
        <taxon>Pseudomonadati</taxon>
        <taxon>Planctomycetota</taxon>
        <taxon>Phycisphaerae</taxon>
        <taxon>Phycisphaerales</taxon>
        <taxon>Phycisphaeraceae</taxon>
        <taxon>Phycisphaera</taxon>
    </lineage>
</organism>
<keyword evidence="2" id="KW-0812">Transmembrane</keyword>
<dbReference type="KEGG" id="phm:PSMK_29230"/>
<dbReference type="EMBL" id="AP012338">
    <property type="protein sequence ID" value="BAM05082.1"/>
    <property type="molecule type" value="Genomic_DNA"/>
</dbReference>
<keyword evidence="1" id="KW-0802">TPR repeat</keyword>
<dbReference type="Proteomes" id="UP000007881">
    <property type="component" value="Chromosome"/>
</dbReference>
<dbReference type="Gene3D" id="1.25.40.10">
    <property type="entry name" value="Tetratricopeptide repeat domain"/>
    <property type="match status" value="1"/>
</dbReference>
<dbReference type="RefSeq" id="WP_014438290.1">
    <property type="nucleotide sequence ID" value="NC_017080.1"/>
</dbReference>
<dbReference type="SUPFAM" id="SSF48452">
    <property type="entry name" value="TPR-like"/>
    <property type="match status" value="2"/>
</dbReference>
<dbReference type="InterPro" id="IPR011990">
    <property type="entry name" value="TPR-like_helical_dom_sf"/>
</dbReference>
<name>I0IIJ4_PHYMF</name>
<keyword evidence="2" id="KW-1133">Transmembrane helix</keyword>
<evidence type="ECO:0000256" key="2">
    <source>
        <dbReference type="SAM" id="Phobius"/>
    </source>
</evidence>
<dbReference type="InterPro" id="IPR019734">
    <property type="entry name" value="TPR_rpt"/>
</dbReference>
<evidence type="ECO:0000313" key="3">
    <source>
        <dbReference type="EMBL" id="BAM05082.1"/>
    </source>
</evidence>
<feature type="repeat" description="TPR" evidence="1">
    <location>
        <begin position="131"/>
        <end position="164"/>
    </location>
</feature>
<dbReference type="eggNOG" id="COG4235">
    <property type="taxonomic scope" value="Bacteria"/>
</dbReference>
<keyword evidence="4" id="KW-1185">Reference proteome</keyword>
<evidence type="ECO:0000256" key="1">
    <source>
        <dbReference type="PROSITE-ProRule" id="PRU00339"/>
    </source>
</evidence>
<reference evidence="3 4" key="1">
    <citation type="submission" date="2012-02" db="EMBL/GenBank/DDBJ databases">
        <title>Complete genome sequence of Phycisphaera mikurensis NBRC 102666.</title>
        <authorList>
            <person name="Ankai A."/>
            <person name="Hosoyama A."/>
            <person name="Terui Y."/>
            <person name="Sekine M."/>
            <person name="Fukai R."/>
            <person name="Kato Y."/>
            <person name="Nakamura S."/>
            <person name="Yamada-Narita S."/>
            <person name="Kawakoshi A."/>
            <person name="Fukunaga Y."/>
            <person name="Yamazaki S."/>
            <person name="Fujita N."/>
        </authorList>
    </citation>
    <scope>NUCLEOTIDE SEQUENCE [LARGE SCALE GENOMIC DNA]</scope>
    <source>
        <strain evidence="4">NBRC 102666 / KCTC 22515 / FYK2301M01</strain>
    </source>
</reference>
<protein>
    <recommendedName>
        <fullName evidence="5">Tetratricopeptide repeat protein</fullName>
    </recommendedName>
</protein>
<dbReference type="SMART" id="SM00028">
    <property type="entry name" value="TPR"/>
    <property type="match status" value="5"/>
</dbReference>